<gene>
    <name evidence="4" type="ORF">GOHSU_06_00500</name>
</gene>
<dbReference type="RefSeq" id="WP_005936695.1">
    <property type="nucleotide sequence ID" value="NZ_ATVK01000042.1"/>
</dbReference>
<keyword evidence="4" id="KW-0418">Kinase</keyword>
<feature type="transmembrane region" description="Helical" evidence="2">
    <location>
        <begin position="122"/>
        <end position="139"/>
    </location>
</feature>
<dbReference type="InterPro" id="IPR036890">
    <property type="entry name" value="HATPase_C_sf"/>
</dbReference>
<sequence>MDSSAITQDRWTPYRRPPERGGAEDARIATVMARFIGVGFAAYFLITIPALGQPPGLVAPWFTPIAVVLAFGPGFTLLVVASVSTGQRYLQPLVYSCAAGYLLAGLLWFAAWSGEPVADVRVSWLSTFAGLPAMAVALYRLRAALVTLVLCSALNAAITAAGRTDDVVDTTVISEAAWTVLFTVSFVVVTALVVRMGGILDRTRAAAVAAATASASAAARNSERSRIDALIHDRVIATLVAAKGHPDDPRLPRQARDVLGELDELAAAEGVIDGQLSVNEAVARMRTLAATIDADVPIGVHAPEQLDRTVARYPEPVIRAMTEAMGEALRNSVLHAGPDAERVILIEPAEEQIAVSVADNGVGFDPAQVPPERLGIRVSIRSRLAEVPGASAQIQSTVGRGTVVRLDWSRP</sequence>
<feature type="transmembrane region" description="Helical" evidence="2">
    <location>
        <begin position="93"/>
        <end position="110"/>
    </location>
</feature>
<evidence type="ECO:0000256" key="1">
    <source>
        <dbReference type="SAM" id="MobiDB-lite"/>
    </source>
</evidence>
<feature type="transmembrane region" description="Helical" evidence="2">
    <location>
        <begin position="176"/>
        <end position="194"/>
    </location>
</feature>
<keyword evidence="2" id="KW-1133">Transmembrane helix</keyword>
<evidence type="ECO:0000313" key="5">
    <source>
        <dbReference type="Proteomes" id="UP000053405"/>
    </source>
</evidence>
<proteinExistence type="predicted"/>
<dbReference type="Gene3D" id="3.30.565.10">
    <property type="entry name" value="Histidine kinase-like ATPase, C-terminal domain"/>
    <property type="match status" value="1"/>
</dbReference>
<evidence type="ECO:0000313" key="4">
    <source>
        <dbReference type="EMBL" id="GAC56438.1"/>
    </source>
</evidence>
<dbReference type="Proteomes" id="UP000053405">
    <property type="component" value="Unassembled WGS sequence"/>
</dbReference>
<keyword evidence="5" id="KW-1185">Reference proteome</keyword>
<keyword evidence="2" id="KW-0472">Membrane</keyword>
<evidence type="ECO:0000256" key="2">
    <source>
        <dbReference type="SAM" id="Phobius"/>
    </source>
</evidence>
<dbReference type="eggNOG" id="COG4585">
    <property type="taxonomic scope" value="Bacteria"/>
</dbReference>
<keyword evidence="4" id="KW-0808">Transferase</keyword>
<dbReference type="InterPro" id="IPR003594">
    <property type="entry name" value="HATPase_dom"/>
</dbReference>
<dbReference type="EMBL" id="BANT01000006">
    <property type="protein sequence ID" value="GAC56438.1"/>
    <property type="molecule type" value="Genomic_DNA"/>
</dbReference>
<feature type="compositionally biased region" description="Polar residues" evidence="1">
    <location>
        <begin position="1"/>
        <end position="10"/>
    </location>
</feature>
<feature type="domain" description="Histidine kinase/HSP90-like ATPase" evidence="3">
    <location>
        <begin position="320"/>
        <end position="407"/>
    </location>
</feature>
<dbReference type="STRING" id="1121927.GOHSU_06_00500"/>
<feature type="region of interest" description="Disordered" evidence="1">
    <location>
        <begin position="1"/>
        <end position="21"/>
    </location>
</feature>
<organism evidence="4 5">
    <name type="scientific">Gordonia hirsuta DSM 44140 = NBRC 16056</name>
    <dbReference type="NCBI Taxonomy" id="1121927"/>
    <lineage>
        <taxon>Bacteria</taxon>
        <taxon>Bacillati</taxon>
        <taxon>Actinomycetota</taxon>
        <taxon>Actinomycetes</taxon>
        <taxon>Mycobacteriales</taxon>
        <taxon>Gordoniaceae</taxon>
        <taxon>Gordonia</taxon>
    </lineage>
</organism>
<evidence type="ECO:0000259" key="3">
    <source>
        <dbReference type="Pfam" id="PF02518"/>
    </source>
</evidence>
<dbReference type="OrthoDB" id="144293at2"/>
<feature type="transmembrane region" description="Helical" evidence="2">
    <location>
        <begin position="31"/>
        <end position="52"/>
    </location>
</feature>
<dbReference type="AlphaFoldDB" id="L7L8T5"/>
<comment type="caution">
    <text evidence="4">The sequence shown here is derived from an EMBL/GenBank/DDBJ whole genome shotgun (WGS) entry which is preliminary data.</text>
</comment>
<protein>
    <submittedName>
        <fullName evidence="4">Putative two-component histidine kinase</fullName>
    </submittedName>
</protein>
<name>L7L8T5_9ACTN</name>
<reference evidence="4 5" key="1">
    <citation type="submission" date="2012-12" db="EMBL/GenBank/DDBJ databases">
        <title>Whole genome shotgun sequence of Gordonia hirsuta NBRC 16056.</title>
        <authorList>
            <person name="Isaki-Nakamura S."/>
            <person name="Hosoyama A."/>
            <person name="Tsuchikane K."/>
            <person name="Katsumata H."/>
            <person name="Baba S."/>
            <person name="Yamazaki S."/>
            <person name="Fujita N."/>
        </authorList>
    </citation>
    <scope>NUCLEOTIDE SEQUENCE [LARGE SCALE GENOMIC DNA]</scope>
    <source>
        <strain evidence="4 5">NBRC 16056</strain>
    </source>
</reference>
<feature type="transmembrane region" description="Helical" evidence="2">
    <location>
        <begin position="58"/>
        <end position="81"/>
    </location>
</feature>
<keyword evidence="2" id="KW-0812">Transmembrane</keyword>
<dbReference type="GO" id="GO:0016301">
    <property type="term" value="F:kinase activity"/>
    <property type="evidence" value="ECO:0007669"/>
    <property type="project" value="UniProtKB-KW"/>
</dbReference>
<feature type="transmembrane region" description="Helical" evidence="2">
    <location>
        <begin position="144"/>
        <end position="164"/>
    </location>
</feature>
<dbReference type="Pfam" id="PF02518">
    <property type="entry name" value="HATPase_c"/>
    <property type="match status" value="1"/>
</dbReference>
<accession>L7L8T5</accession>
<dbReference type="SUPFAM" id="SSF55874">
    <property type="entry name" value="ATPase domain of HSP90 chaperone/DNA topoisomerase II/histidine kinase"/>
    <property type="match status" value="1"/>
</dbReference>